<gene>
    <name evidence="1" type="ORF">OEV98_04590</name>
</gene>
<dbReference type="AlphaFoldDB" id="A0AAE3IVH6"/>
<reference evidence="1" key="1">
    <citation type="submission" date="2022-10" db="EMBL/GenBank/DDBJ databases">
        <title>Description of Fervidibacillus gen. nov. in the family Fervidibacillaceae fam. nov. with two species, Fervidibacillus albus sp. nov., and Fervidibacillus halotolerans sp. nov., isolated from tidal flat sediments.</title>
        <authorList>
            <person name="Kwon K.K."/>
            <person name="Yang S.-H."/>
        </authorList>
    </citation>
    <scope>NUCLEOTIDE SEQUENCE</scope>
    <source>
        <strain evidence="1">JCM 19140</strain>
    </source>
</reference>
<organism evidence="1 2">
    <name type="scientific">Perspicuibacillus lycopersici</name>
    <dbReference type="NCBI Taxonomy" id="1325689"/>
    <lineage>
        <taxon>Bacteria</taxon>
        <taxon>Bacillati</taxon>
        <taxon>Bacillota</taxon>
        <taxon>Bacilli</taxon>
        <taxon>Bacillales</taxon>
        <taxon>Bacillaceae</taxon>
        <taxon>Perspicuibacillus</taxon>
    </lineage>
</organism>
<evidence type="ECO:0000313" key="2">
    <source>
        <dbReference type="Proteomes" id="UP001209318"/>
    </source>
</evidence>
<dbReference type="EMBL" id="JAOUSF010000002">
    <property type="protein sequence ID" value="MCU9612825.1"/>
    <property type="molecule type" value="Genomic_DNA"/>
</dbReference>
<protein>
    <submittedName>
        <fullName evidence="1">Cytosolic protein</fullName>
    </submittedName>
</protein>
<proteinExistence type="predicted"/>
<keyword evidence="2" id="KW-1185">Reference proteome</keyword>
<comment type="caution">
    <text evidence="1">The sequence shown here is derived from an EMBL/GenBank/DDBJ whole genome shotgun (WGS) entry which is preliminary data.</text>
</comment>
<dbReference type="RefSeq" id="WP_263072037.1">
    <property type="nucleotide sequence ID" value="NZ_JAOUSF010000002.1"/>
</dbReference>
<evidence type="ECO:0000313" key="1">
    <source>
        <dbReference type="EMBL" id="MCU9612825.1"/>
    </source>
</evidence>
<accession>A0AAE3IVH6</accession>
<dbReference type="Proteomes" id="UP001209318">
    <property type="component" value="Unassembled WGS sequence"/>
</dbReference>
<sequence>MAKEKSNGYSDFTNVEAGKNYLVPEEMPEGAYGSAFGVEKPVENKSSKWQDGQRPYSSYNYGFKALHEGMPRQMDDAHPPHDDEQK</sequence>
<name>A0AAE3IVH6_9BACI</name>